<dbReference type="InterPro" id="IPR038494">
    <property type="entry name" value="IGPD_sf"/>
</dbReference>
<dbReference type="EC" id="4.2.1.19" evidence="6 7"/>
<dbReference type="SUPFAM" id="SSF54211">
    <property type="entry name" value="Ribosomal protein S5 domain 2-like"/>
    <property type="match status" value="2"/>
</dbReference>
<evidence type="ECO:0000256" key="3">
    <source>
        <dbReference type="ARBA" id="ARBA00022605"/>
    </source>
</evidence>
<dbReference type="PANTHER" id="PTHR23133">
    <property type="entry name" value="IMIDAZOLEGLYCEROL-PHOSPHATE DEHYDRATASE HIS7"/>
    <property type="match status" value="1"/>
</dbReference>
<evidence type="ECO:0000256" key="5">
    <source>
        <dbReference type="ARBA" id="ARBA00023239"/>
    </source>
</evidence>
<evidence type="ECO:0000256" key="1">
    <source>
        <dbReference type="ARBA" id="ARBA00005047"/>
    </source>
</evidence>
<dbReference type="GO" id="GO:0000105">
    <property type="term" value="P:L-histidine biosynthetic process"/>
    <property type="evidence" value="ECO:0007669"/>
    <property type="project" value="UniProtKB-UniRule"/>
</dbReference>
<reference evidence="8 9" key="1">
    <citation type="submission" date="2019-05" db="EMBL/GenBank/DDBJ databases">
        <title>The Complete Genome Sequence of the n-alkane-degrading Desulfoglaeba alkanexedens ALDC reveals multiple alkylsuccinate synthase gene clusters.</title>
        <authorList>
            <person name="Callaghan A.V."/>
            <person name="Davidova I.A."/>
            <person name="Duncan K.E."/>
            <person name="Morris B."/>
            <person name="McInerney M.J."/>
        </authorList>
    </citation>
    <scope>NUCLEOTIDE SEQUENCE [LARGE SCALE GENOMIC DNA]</scope>
    <source>
        <strain evidence="8 9">ALDC</strain>
    </source>
</reference>
<dbReference type="FunFam" id="3.30.230.40:FF:000003">
    <property type="entry name" value="Imidazoleglycerol-phosphate dehydratase HisB"/>
    <property type="match status" value="1"/>
</dbReference>
<dbReference type="PANTHER" id="PTHR23133:SF2">
    <property type="entry name" value="IMIDAZOLEGLYCEROL-PHOSPHATE DEHYDRATASE"/>
    <property type="match status" value="1"/>
</dbReference>
<dbReference type="Gene3D" id="3.30.230.40">
    <property type="entry name" value="Imidazole glycerol phosphate dehydratase, domain 1"/>
    <property type="match status" value="2"/>
</dbReference>
<dbReference type="Pfam" id="PF00475">
    <property type="entry name" value="IGPD"/>
    <property type="match status" value="1"/>
</dbReference>
<protein>
    <recommendedName>
        <fullName evidence="2 6">Imidazoleglycerol-phosphate dehydratase</fullName>
        <shortName evidence="6">IGPD</shortName>
        <ecNumber evidence="6 7">4.2.1.19</ecNumber>
    </recommendedName>
</protein>
<dbReference type="FunFam" id="3.30.230.40:FF:000001">
    <property type="entry name" value="Imidazoleglycerol-phosphate dehydratase HisB"/>
    <property type="match status" value="1"/>
</dbReference>
<dbReference type="PROSITE" id="PS00954">
    <property type="entry name" value="IGP_DEHYDRATASE_1"/>
    <property type="match status" value="1"/>
</dbReference>
<comment type="similarity">
    <text evidence="6 7">Belongs to the imidazoleglycerol-phosphate dehydratase family.</text>
</comment>
<keyword evidence="5 6" id="KW-0456">Lyase</keyword>
<dbReference type="NCBIfam" id="NF002111">
    <property type="entry name" value="PRK00951.2-1"/>
    <property type="match status" value="1"/>
</dbReference>
<comment type="subcellular location">
    <subcellularLocation>
        <location evidence="6 7">Cytoplasm</location>
    </subcellularLocation>
</comment>
<dbReference type="InterPro" id="IPR020565">
    <property type="entry name" value="ImidazoleglycerP_deHydtase_CS"/>
</dbReference>
<organism evidence="8 9">
    <name type="scientific">Desulfoglaeba alkanexedens ALDC</name>
    <dbReference type="NCBI Taxonomy" id="980445"/>
    <lineage>
        <taxon>Bacteria</taxon>
        <taxon>Pseudomonadati</taxon>
        <taxon>Thermodesulfobacteriota</taxon>
        <taxon>Syntrophobacteria</taxon>
        <taxon>Syntrophobacterales</taxon>
        <taxon>Syntrophobacteraceae</taxon>
        <taxon>Desulfoglaeba</taxon>
    </lineage>
</organism>
<evidence type="ECO:0000313" key="9">
    <source>
        <dbReference type="Proteomes" id="UP000298602"/>
    </source>
</evidence>
<keyword evidence="4 6" id="KW-0368">Histidine biosynthesis</keyword>
<name>A0A4P8L1H5_9BACT</name>
<dbReference type="GO" id="GO:0004424">
    <property type="term" value="F:imidazoleglycerol-phosphate dehydratase activity"/>
    <property type="evidence" value="ECO:0007669"/>
    <property type="project" value="UniProtKB-UniRule"/>
</dbReference>
<dbReference type="AlphaFoldDB" id="A0A4P8L1H5"/>
<dbReference type="Proteomes" id="UP000298602">
    <property type="component" value="Chromosome"/>
</dbReference>
<evidence type="ECO:0000256" key="6">
    <source>
        <dbReference type="HAMAP-Rule" id="MF_00076"/>
    </source>
</evidence>
<dbReference type="KEGG" id="dax:FDQ92_04690"/>
<keyword evidence="6" id="KW-0963">Cytoplasm</keyword>
<reference evidence="8 9" key="2">
    <citation type="submission" date="2019-05" db="EMBL/GenBank/DDBJ databases">
        <authorList>
            <person name="Suflita J.M."/>
            <person name="Marks C.R."/>
        </authorList>
    </citation>
    <scope>NUCLEOTIDE SEQUENCE [LARGE SCALE GENOMIC DNA]</scope>
    <source>
        <strain evidence="8 9">ALDC</strain>
    </source>
</reference>
<dbReference type="InterPro" id="IPR000807">
    <property type="entry name" value="ImidazoleglycerolP_deHydtase"/>
</dbReference>
<evidence type="ECO:0000256" key="4">
    <source>
        <dbReference type="ARBA" id="ARBA00023102"/>
    </source>
</evidence>
<evidence type="ECO:0000256" key="7">
    <source>
        <dbReference type="RuleBase" id="RU000599"/>
    </source>
</evidence>
<dbReference type="UniPathway" id="UPA00031">
    <property type="reaction ID" value="UER00011"/>
</dbReference>
<accession>A0A4P8L1H5</accession>
<evidence type="ECO:0000256" key="2">
    <source>
        <dbReference type="ARBA" id="ARBA00016664"/>
    </source>
</evidence>
<sequence>MTSDGRFFEVERTTRETSIRLKFTLDGTGRTDITSGIPFLDHMLTLFAVHGFFDLEIQATGDHADDRMDCHHAAEDLGICLGKALEGALGDRKGIRRYGEASVPMDETLAHVALDLSRRPFLVYHTPKLIERLGRFETELVPEFLRAFCQHGGVTLHVGVPYGENSHHILEAVFKAFGRALDQAAAPDPRRAGVPSSKGSL</sequence>
<comment type="catalytic activity">
    <reaction evidence="6 7">
        <text>D-erythro-1-(imidazol-4-yl)glycerol 3-phosphate = 3-(imidazol-4-yl)-2-oxopropyl phosphate + H2O</text>
        <dbReference type="Rhea" id="RHEA:11040"/>
        <dbReference type="ChEBI" id="CHEBI:15377"/>
        <dbReference type="ChEBI" id="CHEBI:57766"/>
        <dbReference type="ChEBI" id="CHEBI:58278"/>
        <dbReference type="EC" id="4.2.1.19"/>
    </reaction>
</comment>
<gene>
    <name evidence="6 8" type="primary">hisB</name>
    <name evidence="8" type="ORF">FDQ92_04690</name>
</gene>
<dbReference type="InterPro" id="IPR020568">
    <property type="entry name" value="Ribosomal_Su5_D2-typ_SF"/>
</dbReference>
<dbReference type="NCBIfam" id="NF002114">
    <property type="entry name" value="PRK00951.2-4"/>
    <property type="match status" value="1"/>
</dbReference>
<dbReference type="PROSITE" id="PS00955">
    <property type="entry name" value="IGP_DEHYDRATASE_2"/>
    <property type="match status" value="1"/>
</dbReference>
<comment type="pathway">
    <text evidence="1 6 7">Amino-acid biosynthesis; L-histidine biosynthesis; L-histidine from 5-phospho-alpha-D-ribose 1-diphosphate: step 6/9.</text>
</comment>
<dbReference type="CDD" id="cd07914">
    <property type="entry name" value="IGPD"/>
    <property type="match status" value="1"/>
</dbReference>
<dbReference type="RefSeq" id="WP_137423505.1">
    <property type="nucleotide sequence ID" value="NZ_CP040098.1"/>
</dbReference>
<dbReference type="OrthoDB" id="9790411at2"/>
<proteinExistence type="inferred from homology"/>
<dbReference type="EMBL" id="CP040098">
    <property type="protein sequence ID" value="QCQ21534.1"/>
    <property type="molecule type" value="Genomic_DNA"/>
</dbReference>
<dbReference type="GO" id="GO:0005737">
    <property type="term" value="C:cytoplasm"/>
    <property type="evidence" value="ECO:0007669"/>
    <property type="project" value="UniProtKB-SubCell"/>
</dbReference>
<evidence type="ECO:0000313" key="8">
    <source>
        <dbReference type="EMBL" id="QCQ21534.1"/>
    </source>
</evidence>
<keyword evidence="9" id="KW-1185">Reference proteome</keyword>
<keyword evidence="3 6" id="KW-0028">Amino-acid biosynthesis</keyword>
<dbReference type="HAMAP" id="MF_00076">
    <property type="entry name" value="HisB"/>
    <property type="match status" value="1"/>
</dbReference>